<sequence>MAARRRASRSAISATPRCFPLLQILSSSKHQHVTLDSLSVVAAALEAEIDGGDARVHRPGVYYRRDNSIPTFSTQSIDETRKILTEARTLAKPSRSISGFGWSEDDSEEEADKEENQEEEEEEEGDEYDKTVKAVHASGEFQIN</sequence>
<evidence type="ECO:0000313" key="3">
    <source>
        <dbReference type="Proteomes" id="UP000287651"/>
    </source>
</evidence>
<organism evidence="2 3">
    <name type="scientific">Ensete ventricosum</name>
    <name type="common">Abyssinian banana</name>
    <name type="synonym">Musa ensete</name>
    <dbReference type="NCBI Taxonomy" id="4639"/>
    <lineage>
        <taxon>Eukaryota</taxon>
        <taxon>Viridiplantae</taxon>
        <taxon>Streptophyta</taxon>
        <taxon>Embryophyta</taxon>
        <taxon>Tracheophyta</taxon>
        <taxon>Spermatophyta</taxon>
        <taxon>Magnoliopsida</taxon>
        <taxon>Liliopsida</taxon>
        <taxon>Zingiberales</taxon>
        <taxon>Musaceae</taxon>
        <taxon>Ensete</taxon>
    </lineage>
</organism>
<dbReference type="AlphaFoldDB" id="A0A426X516"/>
<dbReference type="EMBL" id="AMZH03026537">
    <property type="protein sequence ID" value="RRT34569.1"/>
    <property type="molecule type" value="Genomic_DNA"/>
</dbReference>
<protein>
    <submittedName>
        <fullName evidence="2">Uncharacterized protein</fullName>
    </submittedName>
</protein>
<evidence type="ECO:0000313" key="2">
    <source>
        <dbReference type="EMBL" id="RRT34569.1"/>
    </source>
</evidence>
<dbReference type="Proteomes" id="UP000287651">
    <property type="component" value="Unassembled WGS sequence"/>
</dbReference>
<evidence type="ECO:0000256" key="1">
    <source>
        <dbReference type="SAM" id="MobiDB-lite"/>
    </source>
</evidence>
<feature type="compositionally biased region" description="Acidic residues" evidence="1">
    <location>
        <begin position="103"/>
        <end position="127"/>
    </location>
</feature>
<accession>A0A426X516</accession>
<gene>
    <name evidence="2" type="ORF">B296_00059122</name>
</gene>
<comment type="caution">
    <text evidence="2">The sequence shown here is derived from an EMBL/GenBank/DDBJ whole genome shotgun (WGS) entry which is preliminary data.</text>
</comment>
<feature type="region of interest" description="Disordered" evidence="1">
    <location>
        <begin position="91"/>
        <end position="144"/>
    </location>
</feature>
<name>A0A426X516_ENSVE</name>
<reference evidence="2 3" key="1">
    <citation type="journal article" date="2014" name="Agronomy (Basel)">
        <title>A Draft Genome Sequence for Ensete ventricosum, the Drought-Tolerant Tree Against Hunger.</title>
        <authorList>
            <person name="Harrison J."/>
            <person name="Moore K.A."/>
            <person name="Paszkiewicz K."/>
            <person name="Jones T."/>
            <person name="Grant M."/>
            <person name="Ambacheew D."/>
            <person name="Muzemil S."/>
            <person name="Studholme D.J."/>
        </authorList>
    </citation>
    <scope>NUCLEOTIDE SEQUENCE [LARGE SCALE GENOMIC DNA]</scope>
</reference>
<proteinExistence type="predicted"/>